<dbReference type="GO" id="GO:0015031">
    <property type="term" value="P:protein transport"/>
    <property type="evidence" value="ECO:0007669"/>
    <property type="project" value="UniProtKB-KW"/>
</dbReference>
<evidence type="ECO:0000313" key="12">
    <source>
        <dbReference type="EMBL" id="KAK4310117.1"/>
    </source>
</evidence>
<comment type="caution">
    <text evidence="12">The sequence shown here is derived from an EMBL/GenBank/DDBJ whole genome shotgun (WGS) entry which is preliminary data.</text>
</comment>
<dbReference type="InterPro" id="IPR039431">
    <property type="entry name" value="Vta1/CALS_N"/>
</dbReference>
<gene>
    <name evidence="12" type="ORF">Pmani_018293</name>
</gene>
<comment type="subcellular location">
    <subcellularLocation>
        <location evidence="2">Cytoplasm</location>
    </subcellularLocation>
    <subcellularLocation>
        <location evidence="1">Endosome membrane</location>
        <topology evidence="1">Peripheral membrane protein</topology>
    </subcellularLocation>
</comment>
<dbReference type="Pfam" id="PF18097">
    <property type="entry name" value="Vta1_C"/>
    <property type="match status" value="1"/>
</dbReference>
<dbReference type="InterPro" id="IPR023175">
    <property type="entry name" value="Vta1/CALS_N_sf"/>
</dbReference>
<dbReference type="Pfam" id="PF04652">
    <property type="entry name" value="Vta1"/>
    <property type="match status" value="1"/>
</dbReference>
<protein>
    <recommendedName>
        <fullName evidence="14">Vacuolar protein sorting-associated protein VTA1-like protein</fullName>
    </recommendedName>
</protein>
<dbReference type="AlphaFoldDB" id="A0AAE1PN90"/>
<keyword evidence="8" id="KW-0472">Membrane</keyword>
<evidence type="ECO:0000256" key="7">
    <source>
        <dbReference type="ARBA" id="ARBA00022927"/>
    </source>
</evidence>
<evidence type="ECO:0000256" key="5">
    <source>
        <dbReference type="ARBA" id="ARBA00022490"/>
    </source>
</evidence>
<feature type="domain" description="Vta1 C-terminal" evidence="11">
    <location>
        <begin position="278"/>
        <end position="314"/>
    </location>
</feature>
<evidence type="ECO:0000259" key="11">
    <source>
        <dbReference type="Pfam" id="PF18097"/>
    </source>
</evidence>
<dbReference type="InterPro" id="IPR044538">
    <property type="entry name" value="Vta1-like"/>
</dbReference>
<evidence type="ECO:0000313" key="13">
    <source>
        <dbReference type="Proteomes" id="UP001292094"/>
    </source>
</evidence>
<evidence type="ECO:0000256" key="4">
    <source>
        <dbReference type="ARBA" id="ARBA00022448"/>
    </source>
</evidence>
<evidence type="ECO:0000256" key="8">
    <source>
        <dbReference type="ARBA" id="ARBA00023136"/>
    </source>
</evidence>
<keyword evidence="13" id="KW-1185">Reference proteome</keyword>
<keyword evidence="7" id="KW-0653">Protein transport</keyword>
<reference evidence="12" key="1">
    <citation type="submission" date="2023-11" db="EMBL/GenBank/DDBJ databases">
        <title>Genome assemblies of two species of porcelain crab, Petrolisthes cinctipes and Petrolisthes manimaculis (Anomura: Porcellanidae).</title>
        <authorList>
            <person name="Angst P."/>
        </authorList>
    </citation>
    <scope>NUCLEOTIDE SEQUENCE</scope>
    <source>
        <strain evidence="12">PB745_02</strain>
        <tissue evidence="12">Gill</tissue>
    </source>
</reference>
<evidence type="ECO:0000256" key="9">
    <source>
        <dbReference type="SAM" id="MobiDB-lite"/>
    </source>
</evidence>
<dbReference type="GO" id="GO:0032511">
    <property type="term" value="P:late endosome to vacuole transport via multivesicular body sorting pathway"/>
    <property type="evidence" value="ECO:0007669"/>
    <property type="project" value="InterPro"/>
</dbReference>
<accession>A0AAE1PN90</accession>
<name>A0AAE1PN90_9EUCA</name>
<dbReference type="Gene3D" id="1.25.40.270">
    <property type="entry name" value="Vacuolar protein sorting-associated protein vta1"/>
    <property type="match status" value="1"/>
</dbReference>
<feature type="domain" description="Vta1/callose synthase N-terminal" evidence="10">
    <location>
        <begin position="15"/>
        <end position="156"/>
    </location>
</feature>
<dbReference type="GO" id="GO:0010008">
    <property type="term" value="C:endosome membrane"/>
    <property type="evidence" value="ECO:0007669"/>
    <property type="project" value="UniProtKB-SubCell"/>
</dbReference>
<dbReference type="Proteomes" id="UP001292094">
    <property type="component" value="Unassembled WGS sequence"/>
</dbReference>
<comment type="similarity">
    <text evidence="3">Belongs to the VTA1 family.</text>
</comment>
<dbReference type="GO" id="GO:0005771">
    <property type="term" value="C:multivesicular body"/>
    <property type="evidence" value="ECO:0007669"/>
    <property type="project" value="TreeGrafter"/>
</dbReference>
<keyword evidence="4" id="KW-0813">Transport</keyword>
<feature type="compositionally biased region" description="Low complexity" evidence="9">
    <location>
        <begin position="185"/>
        <end position="196"/>
    </location>
</feature>
<evidence type="ECO:0000259" key="10">
    <source>
        <dbReference type="Pfam" id="PF04652"/>
    </source>
</evidence>
<organism evidence="12 13">
    <name type="scientific">Petrolisthes manimaculis</name>
    <dbReference type="NCBI Taxonomy" id="1843537"/>
    <lineage>
        <taxon>Eukaryota</taxon>
        <taxon>Metazoa</taxon>
        <taxon>Ecdysozoa</taxon>
        <taxon>Arthropoda</taxon>
        <taxon>Crustacea</taxon>
        <taxon>Multicrustacea</taxon>
        <taxon>Malacostraca</taxon>
        <taxon>Eumalacostraca</taxon>
        <taxon>Eucarida</taxon>
        <taxon>Decapoda</taxon>
        <taxon>Pleocyemata</taxon>
        <taxon>Anomura</taxon>
        <taxon>Galatheoidea</taxon>
        <taxon>Porcellanidae</taxon>
        <taxon>Petrolisthes</taxon>
    </lineage>
</organism>
<feature type="compositionally biased region" description="Polar residues" evidence="9">
    <location>
        <begin position="243"/>
        <end position="252"/>
    </location>
</feature>
<keyword evidence="5" id="KW-0963">Cytoplasm</keyword>
<dbReference type="PANTHER" id="PTHR46009:SF1">
    <property type="entry name" value="VACUOLAR PROTEIN SORTING-ASSOCIATED PROTEIN VTA1 HOMOLOG"/>
    <property type="match status" value="1"/>
</dbReference>
<evidence type="ECO:0000256" key="3">
    <source>
        <dbReference type="ARBA" id="ARBA00007895"/>
    </source>
</evidence>
<evidence type="ECO:0000256" key="1">
    <source>
        <dbReference type="ARBA" id="ARBA00004481"/>
    </source>
</evidence>
<feature type="region of interest" description="Disordered" evidence="9">
    <location>
        <begin position="226"/>
        <end position="270"/>
    </location>
</feature>
<keyword evidence="6" id="KW-0967">Endosome</keyword>
<sequence>MSATNLPPCPASLKNVQHYLKLASDYEKREPVVAYWARLYALQSALKIDRKSPEARALLTGLMDYLETFKKEHADNESVTNDVGGQALVENIAHKLFTWADGEDRAARFNKNVVKVFYTVGLIYDVCEVFGEVSEEVASERKYAKWKATYIHNCLKSGQTPIPGPMAGDDEGLGEDVGGGEGEEAGAMATGGAAAGWSHPPSHPASQYGLPSVPEANDAIGLPTVSSSSPTPAASAPGFAPQSYDQSFTQPQVPHAAPTQPSPAMYNPSGGSVPLTPAMISKAQKYCKWAVSALDYQDGKTAVENLQKALALLTTGRDT</sequence>
<evidence type="ECO:0008006" key="14">
    <source>
        <dbReference type="Google" id="ProtNLM"/>
    </source>
</evidence>
<feature type="region of interest" description="Disordered" evidence="9">
    <location>
        <begin position="159"/>
        <end position="207"/>
    </location>
</feature>
<dbReference type="InterPro" id="IPR041212">
    <property type="entry name" value="Vta1_C"/>
</dbReference>
<dbReference type="PANTHER" id="PTHR46009">
    <property type="entry name" value="VACUOLAR PROTEIN SORTING-ASSOCIATED PROTEIN VTA1 HOMOLOG"/>
    <property type="match status" value="1"/>
</dbReference>
<dbReference type="EMBL" id="JAWZYT010001673">
    <property type="protein sequence ID" value="KAK4310117.1"/>
    <property type="molecule type" value="Genomic_DNA"/>
</dbReference>
<feature type="compositionally biased region" description="Low complexity" evidence="9">
    <location>
        <begin position="226"/>
        <end position="241"/>
    </location>
</feature>
<evidence type="ECO:0000256" key="2">
    <source>
        <dbReference type="ARBA" id="ARBA00004496"/>
    </source>
</evidence>
<proteinExistence type="inferred from homology"/>
<evidence type="ECO:0000256" key="6">
    <source>
        <dbReference type="ARBA" id="ARBA00022753"/>
    </source>
</evidence>
<dbReference type="Gene3D" id="1.20.5.420">
    <property type="entry name" value="Immunoglobulin FC, subunit C"/>
    <property type="match status" value="1"/>
</dbReference>